<proteinExistence type="inferred from homology"/>
<evidence type="ECO:0000256" key="24">
    <source>
        <dbReference type="ARBA" id="ARBA00052927"/>
    </source>
</evidence>
<dbReference type="SUPFAM" id="SSF56176">
    <property type="entry name" value="FAD-binding/transporter-associated domain-like"/>
    <property type="match status" value="1"/>
</dbReference>
<keyword evidence="16 28" id="KW-1133">Transmembrane helix</keyword>
<comment type="catalytic activity">
    <reaction evidence="24">
        <text>5alpha-cholest-8-en-3beta-ol + NADP(+) = zymosterol + NADPH + H(+)</text>
        <dbReference type="Rhea" id="RHEA:36399"/>
        <dbReference type="ChEBI" id="CHEBI:15378"/>
        <dbReference type="ChEBI" id="CHEBI:16608"/>
        <dbReference type="ChEBI" id="CHEBI:18252"/>
        <dbReference type="ChEBI" id="CHEBI:57783"/>
        <dbReference type="ChEBI" id="CHEBI:58349"/>
        <dbReference type="EC" id="1.3.1.72"/>
    </reaction>
    <physiologicalReaction direction="right-to-left" evidence="24">
        <dbReference type="Rhea" id="RHEA:36401"/>
    </physiologicalReaction>
</comment>
<feature type="transmembrane region" description="Helical" evidence="28">
    <location>
        <begin position="703"/>
        <end position="728"/>
    </location>
</feature>
<evidence type="ECO:0000256" key="18">
    <source>
        <dbReference type="ARBA" id="ARBA00023034"/>
    </source>
</evidence>
<evidence type="ECO:0000256" key="13">
    <source>
        <dbReference type="ARBA" id="ARBA00022824"/>
    </source>
</evidence>
<keyword evidence="18" id="KW-0333">Golgi apparatus</keyword>
<dbReference type="Proteomes" id="UP000677803">
    <property type="component" value="Unassembled WGS sequence"/>
</dbReference>
<evidence type="ECO:0000256" key="14">
    <source>
        <dbReference type="ARBA" id="ARBA00022827"/>
    </source>
</evidence>
<dbReference type="EMBL" id="CAJRST010000002">
    <property type="protein sequence ID" value="CAG5862491.1"/>
    <property type="molecule type" value="Genomic_DNA"/>
</dbReference>
<dbReference type="PANTHER" id="PTHR10801">
    <property type="entry name" value="24-DEHYDROCHOLESTEROL REDUCTASE"/>
    <property type="match status" value="1"/>
</dbReference>
<dbReference type="GO" id="GO:0050614">
    <property type="term" value="F:Delta24-sterol reductase activity"/>
    <property type="evidence" value="ECO:0007669"/>
    <property type="project" value="UniProtKB-EC"/>
</dbReference>
<dbReference type="GO" id="GO:0000139">
    <property type="term" value="C:Golgi membrane"/>
    <property type="evidence" value="ECO:0007669"/>
    <property type="project" value="UniProtKB-SubCell"/>
</dbReference>
<accession>A0A8S4A9L5</accession>
<evidence type="ECO:0000256" key="4">
    <source>
        <dbReference type="ARBA" id="ARBA00004770"/>
    </source>
</evidence>
<evidence type="ECO:0000256" key="11">
    <source>
        <dbReference type="ARBA" id="ARBA00022692"/>
    </source>
</evidence>
<evidence type="ECO:0000256" key="26">
    <source>
        <dbReference type="ARBA" id="ARBA00078485"/>
    </source>
</evidence>
<comment type="caution">
    <text evidence="30">The sequence shown here is derived from an EMBL/GenBank/DDBJ whole genome shotgun (WGS) entry which is preliminary data.</text>
</comment>
<evidence type="ECO:0000256" key="3">
    <source>
        <dbReference type="ARBA" id="ARBA00004389"/>
    </source>
</evidence>
<evidence type="ECO:0000256" key="16">
    <source>
        <dbReference type="ARBA" id="ARBA00022989"/>
    </source>
</evidence>
<protein>
    <recommendedName>
        <fullName evidence="7">Delta(24)-sterol reductase</fullName>
        <ecNumber evidence="6">1.3.1.72</ecNumber>
    </recommendedName>
    <alternativeName>
        <fullName evidence="26">24-dehydrocholesterol reductase</fullName>
    </alternativeName>
    <alternativeName>
        <fullName evidence="27">3-beta-hydroxysterol Delta-24-reductase</fullName>
    </alternativeName>
</protein>
<evidence type="ECO:0000313" key="31">
    <source>
        <dbReference type="Proteomes" id="UP000677803"/>
    </source>
</evidence>
<evidence type="ECO:0000256" key="2">
    <source>
        <dbReference type="ARBA" id="ARBA00004194"/>
    </source>
</evidence>
<feature type="transmembrane region" description="Helical" evidence="28">
    <location>
        <begin position="562"/>
        <end position="582"/>
    </location>
</feature>
<feature type="domain" description="FAD-binding PCMH-type" evidence="29">
    <location>
        <begin position="58"/>
        <end position="234"/>
    </location>
</feature>
<evidence type="ECO:0000256" key="6">
    <source>
        <dbReference type="ARBA" id="ARBA00012405"/>
    </source>
</evidence>
<comment type="similarity">
    <text evidence="5">Belongs to the FAD-binding oxidoreductase/transferase type 4 family.</text>
</comment>
<evidence type="ECO:0000313" key="30">
    <source>
        <dbReference type="EMBL" id="CAG5862491.1"/>
    </source>
</evidence>
<keyword evidence="31" id="KW-1185">Reference proteome</keyword>
<evidence type="ECO:0000256" key="12">
    <source>
        <dbReference type="ARBA" id="ARBA00022729"/>
    </source>
</evidence>
<dbReference type="EC" id="1.3.1.72" evidence="6"/>
<keyword evidence="17" id="KW-0560">Oxidoreductase</keyword>
<dbReference type="InterPro" id="IPR016169">
    <property type="entry name" value="FAD-bd_PCMH_sub2"/>
</dbReference>
<dbReference type="InterPro" id="IPR040165">
    <property type="entry name" value="Diminuto-like"/>
</dbReference>
<dbReference type="Pfam" id="PF01565">
    <property type="entry name" value="FAD_binding_4"/>
    <property type="match status" value="1"/>
</dbReference>
<dbReference type="InterPro" id="IPR025423">
    <property type="entry name" value="TMEM205-like"/>
</dbReference>
<keyword evidence="10" id="KW-0285">Flavoprotein</keyword>
<sequence length="734" mass="84341">MEPLVSVGVLLVLFLLWIRVKGLDYVIVHQRWIFVCLFLLPLSVVFDVYYYVRARIIFKMCSAPKLHDQRVRDIQRQVREWSKEGGKTHMCTGRPGWLTVSLRVGKYKKTHKNIMINMMDILEVDTHRQVVRVEPLANMGQVTAILNSIGWTLPVLPELDDLTVGGLVMGTGIESSSHIYGLFQHICVAYELVLADGSLVRCTQEENSDLFHAVPWSCGTLGFLVAAEIKIVPAKAWVKLRYRPVRGLDNICKAFAEASADKGNTFVEGIQYGLDRAVIMTGTMADHAEPDKINRIGLHFKPWFFKHVEGYLTGDCSGVEYIPLRQYYHRHTRSIFWELQDIIPFGNNPVFRWLFGWMVPPKISLLKLTQGETIRRLYEQNHVVQDMLVPMKHLQAAITRFHQDINVYPLWLCPFLLPPGRGMVHPKGQQEELFVDIGAYGEPKVKHFEARSSTRQLEKFVRDVHGFQMLYADVYMDREEFWEMFDGQLYHKLRDELGSLQRVSSRVEGGLSGGQKFTVRSRSPNQRRRCCFANCSGAQDKAGGETMTTDQEPTLTVKLLQLLLLSTYWGMQIWVTFISSFVMDNHLNRHTYGFIQSRLVPFYLHLGSACAFFNLTIYAVYHPRDMLDDREAFQIFIFFVSVTVAAVNAQWFGQMTSEIMADMHLIEQACGLGQDIGLSSNREAYAKLCETDVKYRHLSSRLWLYRLMSSLCNLCCIGCNFYSLCYMAENLVTL</sequence>
<keyword evidence="22" id="KW-0753">Steroid metabolism</keyword>
<evidence type="ECO:0000256" key="8">
    <source>
        <dbReference type="ARBA" id="ARBA00022516"/>
    </source>
</evidence>
<evidence type="ECO:0000256" key="25">
    <source>
        <dbReference type="ARBA" id="ARBA00056986"/>
    </source>
</evidence>
<evidence type="ECO:0000256" key="10">
    <source>
        <dbReference type="ARBA" id="ARBA00022630"/>
    </source>
</evidence>
<evidence type="ECO:0000256" key="19">
    <source>
        <dbReference type="ARBA" id="ARBA00023098"/>
    </source>
</evidence>
<feature type="transmembrane region" description="Helical" evidence="28">
    <location>
        <begin position="32"/>
        <end position="52"/>
    </location>
</feature>
<name>A0A8S4A9L5_9TELE</name>
<keyword evidence="21" id="KW-1207">Sterol metabolism</keyword>
<evidence type="ECO:0000256" key="23">
    <source>
        <dbReference type="ARBA" id="ARBA00051033"/>
    </source>
</evidence>
<comment type="cofactor">
    <cofactor evidence="1">
        <name>FAD</name>
        <dbReference type="ChEBI" id="CHEBI:57692"/>
    </cofactor>
</comment>
<evidence type="ECO:0000256" key="7">
    <source>
        <dbReference type="ARBA" id="ARBA00019086"/>
    </source>
</evidence>
<feature type="transmembrane region" description="Helical" evidence="28">
    <location>
        <begin position="633"/>
        <end position="653"/>
    </location>
</feature>
<keyword evidence="15" id="KW-0521">NADP</keyword>
<dbReference type="GO" id="GO:0000246">
    <property type="term" value="F:Delta24(24-1) sterol reductase activity"/>
    <property type="evidence" value="ECO:0007669"/>
    <property type="project" value="TreeGrafter"/>
</dbReference>
<evidence type="ECO:0000256" key="21">
    <source>
        <dbReference type="ARBA" id="ARBA00023166"/>
    </source>
</evidence>
<evidence type="ECO:0000256" key="15">
    <source>
        <dbReference type="ARBA" id="ARBA00022857"/>
    </source>
</evidence>
<evidence type="ECO:0000256" key="1">
    <source>
        <dbReference type="ARBA" id="ARBA00001974"/>
    </source>
</evidence>
<dbReference type="GO" id="GO:0008203">
    <property type="term" value="P:cholesterol metabolic process"/>
    <property type="evidence" value="ECO:0007669"/>
    <property type="project" value="UniProtKB-KW"/>
</dbReference>
<keyword evidence="20 28" id="KW-0472">Membrane</keyword>
<comment type="pathway">
    <text evidence="4">Steroid biosynthesis; cholesterol biosynthesis.</text>
</comment>
<feature type="transmembrane region" description="Helical" evidence="28">
    <location>
        <begin position="602"/>
        <end position="621"/>
    </location>
</feature>
<evidence type="ECO:0000256" key="5">
    <source>
        <dbReference type="ARBA" id="ARBA00008000"/>
    </source>
</evidence>
<keyword evidence="12" id="KW-0732">Signal</keyword>
<keyword evidence="8" id="KW-0444">Lipid biosynthesis</keyword>
<dbReference type="PROSITE" id="PS51387">
    <property type="entry name" value="FAD_PCMH"/>
    <property type="match status" value="1"/>
</dbReference>
<dbReference type="FunFam" id="3.30.465.10:FF:000032">
    <property type="entry name" value="Delta(24)-sterol reductase"/>
    <property type="match status" value="1"/>
</dbReference>
<reference evidence="30" key="1">
    <citation type="submission" date="2021-05" db="EMBL/GenBank/DDBJ databases">
        <authorList>
            <person name="Tigano A."/>
        </authorList>
    </citation>
    <scope>NUCLEOTIDE SEQUENCE</scope>
</reference>
<comment type="catalytic activity">
    <reaction evidence="23">
        <text>lanosterol + NADPH + H(+) = 24,25-dihydrolanosterol + NADP(+)</text>
        <dbReference type="Rhea" id="RHEA:33919"/>
        <dbReference type="ChEBI" id="CHEBI:15378"/>
        <dbReference type="ChEBI" id="CHEBI:16521"/>
        <dbReference type="ChEBI" id="CHEBI:28113"/>
        <dbReference type="ChEBI" id="CHEBI:57783"/>
        <dbReference type="ChEBI" id="CHEBI:58349"/>
    </reaction>
    <physiologicalReaction direction="left-to-right" evidence="23">
        <dbReference type="Rhea" id="RHEA:33920"/>
    </physiologicalReaction>
</comment>
<dbReference type="Gene3D" id="3.30.465.10">
    <property type="match status" value="1"/>
</dbReference>
<evidence type="ECO:0000259" key="29">
    <source>
        <dbReference type="PROSITE" id="PS51387"/>
    </source>
</evidence>
<dbReference type="PANTHER" id="PTHR10801:SF0">
    <property type="entry name" value="DELTA(24)-STEROL REDUCTASE"/>
    <property type="match status" value="1"/>
</dbReference>
<evidence type="ECO:0000256" key="27">
    <source>
        <dbReference type="ARBA" id="ARBA00080612"/>
    </source>
</evidence>
<keyword evidence="13" id="KW-0256">Endoplasmic reticulum</keyword>
<dbReference type="InterPro" id="IPR036318">
    <property type="entry name" value="FAD-bd_PCMH-like_sf"/>
</dbReference>
<dbReference type="InterPro" id="IPR016166">
    <property type="entry name" value="FAD-bd_PCMH"/>
</dbReference>
<evidence type="ECO:0000256" key="28">
    <source>
        <dbReference type="SAM" id="Phobius"/>
    </source>
</evidence>
<evidence type="ECO:0000256" key="9">
    <source>
        <dbReference type="ARBA" id="ARBA00022548"/>
    </source>
</evidence>
<keyword evidence="11 28" id="KW-0812">Transmembrane</keyword>
<dbReference type="InterPro" id="IPR006094">
    <property type="entry name" value="Oxid_FAD_bind_N"/>
</dbReference>
<dbReference type="OrthoDB" id="415825at2759"/>
<comment type="subcellular location">
    <subcellularLocation>
        <location evidence="3">Endoplasmic reticulum membrane</location>
        <topology evidence="3">Single-pass membrane protein</topology>
    </subcellularLocation>
    <subcellularLocation>
        <location evidence="2">Golgi apparatus membrane</location>
        <topology evidence="2">Single-pass membrane protein</topology>
    </subcellularLocation>
</comment>
<gene>
    <name evidence="30" type="ORF">MMEN_LOCUS1192</name>
</gene>
<dbReference type="GO" id="GO:0071949">
    <property type="term" value="F:FAD binding"/>
    <property type="evidence" value="ECO:0007669"/>
    <property type="project" value="InterPro"/>
</dbReference>
<keyword evidence="14" id="KW-0274">FAD</keyword>
<organism evidence="30 31">
    <name type="scientific">Menidia menidia</name>
    <name type="common">Atlantic silverside</name>
    <dbReference type="NCBI Taxonomy" id="238744"/>
    <lineage>
        <taxon>Eukaryota</taxon>
        <taxon>Metazoa</taxon>
        <taxon>Chordata</taxon>
        <taxon>Craniata</taxon>
        <taxon>Vertebrata</taxon>
        <taxon>Euteleostomi</taxon>
        <taxon>Actinopterygii</taxon>
        <taxon>Neopterygii</taxon>
        <taxon>Teleostei</taxon>
        <taxon>Neoteleostei</taxon>
        <taxon>Acanthomorphata</taxon>
        <taxon>Ovalentaria</taxon>
        <taxon>Atherinomorphae</taxon>
        <taxon>Atheriniformes</taxon>
        <taxon>Atherinopsidae</taxon>
        <taxon>Menidiinae</taxon>
        <taxon>Menidia</taxon>
    </lineage>
</organism>
<evidence type="ECO:0000256" key="22">
    <source>
        <dbReference type="ARBA" id="ARBA00023221"/>
    </source>
</evidence>
<dbReference type="Pfam" id="PF13664">
    <property type="entry name" value="DUF4149"/>
    <property type="match status" value="1"/>
</dbReference>
<dbReference type="AlphaFoldDB" id="A0A8S4A9L5"/>
<comment type="function">
    <text evidence="25">Catalyzes the reduction of the delta-24 double bond of sterol intermediates during cholesterol biosynthesis. In addition to its cholesterol-synthesizing activity, can protect cells from oxidative stress by reducing caspase 3 activity during apoptosis induced by oxidative stress. Also protects against amyloid-beta peptide-induced apoptosis.</text>
</comment>
<keyword evidence="9" id="KW-0153">Cholesterol metabolism</keyword>
<evidence type="ECO:0000256" key="20">
    <source>
        <dbReference type="ARBA" id="ARBA00023136"/>
    </source>
</evidence>
<dbReference type="GO" id="GO:0005789">
    <property type="term" value="C:endoplasmic reticulum membrane"/>
    <property type="evidence" value="ECO:0007669"/>
    <property type="project" value="UniProtKB-SubCell"/>
</dbReference>
<evidence type="ECO:0000256" key="17">
    <source>
        <dbReference type="ARBA" id="ARBA00023002"/>
    </source>
</evidence>
<keyword evidence="19" id="KW-0443">Lipid metabolism</keyword>